<dbReference type="Pfam" id="PF01436">
    <property type="entry name" value="NHL"/>
    <property type="match status" value="3"/>
</dbReference>
<dbReference type="Gene3D" id="2.120.10.30">
    <property type="entry name" value="TolB, C-terminal domain"/>
    <property type="match status" value="1"/>
</dbReference>
<evidence type="ECO:0000256" key="5">
    <source>
        <dbReference type="SAM" id="SignalP"/>
    </source>
</evidence>
<evidence type="ECO:0000256" key="2">
    <source>
        <dbReference type="ARBA" id="ARBA00022737"/>
    </source>
</evidence>
<dbReference type="RefSeq" id="WP_119476915.1">
    <property type="nucleotide sequence ID" value="NZ_QXML01000002.1"/>
</dbReference>
<keyword evidence="3" id="KW-0325">Glycoprotein</keyword>
<dbReference type="InterPro" id="IPR001258">
    <property type="entry name" value="NHL_repeat"/>
</dbReference>
<keyword evidence="7" id="KW-1185">Reference proteome</keyword>
<evidence type="ECO:0000313" key="7">
    <source>
        <dbReference type="Proteomes" id="UP000283522"/>
    </source>
</evidence>
<proteinExistence type="predicted"/>
<evidence type="ECO:0000313" key="6">
    <source>
        <dbReference type="EMBL" id="RIW17478.1"/>
    </source>
</evidence>
<evidence type="ECO:0000256" key="1">
    <source>
        <dbReference type="ARBA" id="ARBA00022729"/>
    </source>
</evidence>
<sequence>MKRLNIKSLGISLAMIAAVLNGCQTKNETAEDNLGKIEYELVEDWPQLPPGYQLGQPTGIGIDSEGHIFVFHRASRRWTEPFPDSLISENTILELESETGKLVNSWGANSFIMPHGLTVDRENNIWLTDVGLHQVFKFSQDGQLLMKLGVAKTPGNDSLHFNLPTDVAIAKDGSFYVSDGYGNSRVVKFSPSGDYLFEWGTFGDQEGQFDIPHGITLDDKGNVYVADRQNNRIQKFDSTGVFLNEIRNNEDVAQIPSVTIDEKQNLYAIDYDFADTVIKGSTVFQYGADDQVAFKFGGIGTNARTPSWYHDISVDRSGNIYVGDIHGIKIRKFRIKPGVENQ</sequence>
<accession>A0A418PUW4</accession>
<dbReference type="PANTHER" id="PTHR10680:SF14">
    <property type="entry name" value="PEPTIDYL-GLYCINE ALPHA-AMIDATING MONOOXYGENASE"/>
    <property type="match status" value="1"/>
</dbReference>
<evidence type="ECO:0008006" key="8">
    <source>
        <dbReference type="Google" id="ProtNLM"/>
    </source>
</evidence>
<organism evidence="6 7">
    <name type="scientific">Algoriphagus lacus</name>
    <dbReference type="NCBI Taxonomy" id="2056311"/>
    <lineage>
        <taxon>Bacteria</taxon>
        <taxon>Pseudomonadati</taxon>
        <taxon>Bacteroidota</taxon>
        <taxon>Cytophagia</taxon>
        <taxon>Cytophagales</taxon>
        <taxon>Cyclobacteriaceae</taxon>
        <taxon>Algoriphagus</taxon>
    </lineage>
</organism>
<keyword evidence="1 5" id="KW-0732">Signal</keyword>
<dbReference type="EMBL" id="QXML01000002">
    <property type="protein sequence ID" value="RIW17478.1"/>
    <property type="molecule type" value="Genomic_DNA"/>
</dbReference>
<dbReference type="CDD" id="cd14958">
    <property type="entry name" value="NHL_PAL_like"/>
    <property type="match status" value="1"/>
</dbReference>
<feature type="repeat" description="NHL" evidence="4">
    <location>
        <begin position="200"/>
        <end position="239"/>
    </location>
</feature>
<dbReference type="SUPFAM" id="SSF101898">
    <property type="entry name" value="NHL repeat"/>
    <property type="match status" value="1"/>
</dbReference>
<dbReference type="AlphaFoldDB" id="A0A418PUW4"/>
<dbReference type="OrthoDB" id="791543at2"/>
<dbReference type="Proteomes" id="UP000283522">
    <property type="component" value="Unassembled WGS sequence"/>
</dbReference>
<dbReference type="GO" id="GO:0005576">
    <property type="term" value="C:extracellular region"/>
    <property type="evidence" value="ECO:0007669"/>
    <property type="project" value="TreeGrafter"/>
</dbReference>
<feature type="repeat" description="NHL" evidence="4">
    <location>
        <begin position="160"/>
        <end position="192"/>
    </location>
</feature>
<feature type="chain" id="PRO_5019216791" description="Peptidylamidoglycolate lyase" evidence="5">
    <location>
        <begin position="18"/>
        <end position="342"/>
    </location>
</feature>
<dbReference type="InterPro" id="IPR011042">
    <property type="entry name" value="6-blade_b-propeller_TolB-like"/>
</dbReference>
<evidence type="ECO:0000256" key="3">
    <source>
        <dbReference type="ARBA" id="ARBA00023180"/>
    </source>
</evidence>
<feature type="signal peptide" evidence="5">
    <location>
        <begin position="1"/>
        <end position="17"/>
    </location>
</feature>
<comment type="caution">
    <text evidence="6">The sequence shown here is derived from an EMBL/GenBank/DDBJ whole genome shotgun (WGS) entry which is preliminary data.</text>
</comment>
<dbReference type="PROSITE" id="PS51125">
    <property type="entry name" value="NHL"/>
    <property type="match status" value="3"/>
</dbReference>
<reference evidence="6 7" key="1">
    <citation type="submission" date="2018-09" db="EMBL/GenBank/DDBJ databases">
        <authorList>
            <person name="Wang X."/>
            <person name="Du Z."/>
        </authorList>
    </citation>
    <scope>NUCLEOTIDE SEQUENCE [LARGE SCALE GENOMIC DNA]</scope>
    <source>
        <strain evidence="6 7">N3</strain>
    </source>
</reference>
<feature type="repeat" description="NHL" evidence="4">
    <location>
        <begin position="113"/>
        <end position="141"/>
    </location>
</feature>
<gene>
    <name evidence="6" type="ORF">D0X99_07075</name>
</gene>
<keyword evidence="2" id="KW-0677">Repeat</keyword>
<protein>
    <recommendedName>
        <fullName evidence="8">Peptidylamidoglycolate lyase</fullName>
    </recommendedName>
</protein>
<name>A0A418PUW4_9BACT</name>
<evidence type="ECO:0000256" key="4">
    <source>
        <dbReference type="PROSITE-ProRule" id="PRU00504"/>
    </source>
</evidence>
<dbReference type="PANTHER" id="PTHR10680">
    <property type="entry name" value="PEPTIDYL-GLYCINE ALPHA-AMIDATING MONOOXYGENASE"/>
    <property type="match status" value="1"/>
</dbReference>